<proteinExistence type="predicted"/>
<reference evidence="1 2" key="1">
    <citation type="journal article" date="2022" name="bioRxiv">
        <title>The genome of the oomycete Peronosclerospora sorghi, a cosmopolitan pathogen of maize and sorghum, is inflated with dispersed pseudogenes.</title>
        <authorList>
            <person name="Fletcher K."/>
            <person name="Martin F."/>
            <person name="Isakeit T."/>
            <person name="Cavanaugh K."/>
            <person name="Magill C."/>
            <person name="Michelmore R."/>
        </authorList>
    </citation>
    <scope>NUCLEOTIDE SEQUENCE [LARGE SCALE GENOMIC DNA]</scope>
    <source>
        <strain evidence="1">P6</strain>
    </source>
</reference>
<name>A0ACC0WWI8_9STRA</name>
<gene>
    <name evidence="1" type="ORF">PsorP6_002668</name>
</gene>
<dbReference type="Proteomes" id="UP001163321">
    <property type="component" value="Chromosome 1"/>
</dbReference>
<organism evidence="1 2">
    <name type="scientific">Peronosclerospora sorghi</name>
    <dbReference type="NCBI Taxonomy" id="230839"/>
    <lineage>
        <taxon>Eukaryota</taxon>
        <taxon>Sar</taxon>
        <taxon>Stramenopiles</taxon>
        <taxon>Oomycota</taxon>
        <taxon>Peronosporomycetes</taxon>
        <taxon>Peronosporales</taxon>
        <taxon>Peronosporaceae</taxon>
        <taxon>Peronosclerospora</taxon>
    </lineage>
</organism>
<accession>A0ACC0WWI8</accession>
<keyword evidence="2" id="KW-1185">Reference proteome</keyword>
<evidence type="ECO:0000313" key="2">
    <source>
        <dbReference type="Proteomes" id="UP001163321"/>
    </source>
</evidence>
<comment type="caution">
    <text evidence="1">The sequence shown here is derived from an EMBL/GenBank/DDBJ whole genome shotgun (WGS) entry which is preliminary data.</text>
</comment>
<evidence type="ECO:0000313" key="1">
    <source>
        <dbReference type="EMBL" id="KAI9922453.1"/>
    </source>
</evidence>
<dbReference type="EMBL" id="CM047580">
    <property type="protein sequence ID" value="KAI9922453.1"/>
    <property type="molecule type" value="Genomic_DNA"/>
</dbReference>
<sequence length="92" mass="10825">MSLPCANATLMKSSLDRLLVQFDTLLMIDPINVDSYNQKVSQYMGQLVSRVHLVARNMTYWNKTDIRIRLCRCFIELHLASRTRRCCSWAWI</sequence>
<protein>
    <submittedName>
        <fullName evidence="1">Uncharacterized protein</fullName>
    </submittedName>
</protein>